<gene>
    <name evidence="2" type="ORF">LXD69_14705</name>
</gene>
<sequence length="152" mass="18266">MLKKDFSLIGLGICSWIAIVSLAYTLQIISIDLFIINNIDYDYANVIQHFLYNFIIVVLYYIFLKSLKDIRYLNYKKVIKYLIVSFVLIQVLQFLYAFYVGDYIYENYNENWKSFYDSKSNLFLSIYVPIIGELLRYICIAIVFYQFYKNQD</sequence>
<dbReference type="Proteomes" id="UP000830454">
    <property type="component" value="Chromosome"/>
</dbReference>
<name>A0ABY4HKB4_9FLAO</name>
<evidence type="ECO:0000313" key="3">
    <source>
        <dbReference type="Proteomes" id="UP000830454"/>
    </source>
</evidence>
<proteinExistence type="predicted"/>
<keyword evidence="1" id="KW-0812">Transmembrane</keyword>
<feature type="transmembrane region" description="Helical" evidence="1">
    <location>
        <begin position="121"/>
        <end position="148"/>
    </location>
</feature>
<feature type="transmembrane region" description="Helical" evidence="1">
    <location>
        <begin position="49"/>
        <end position="67"/>
    </location>
</feature>
<keyword evidence="1" id="KW-1133">Transmembrane helix</keyword>
<evidence type="ECO:0000313" key="2">
    <source>
        <dbReference type="EMBL" id="UOX33283.1"/>
    </source>
</evidence>
<keyword evidence="3" id="KW-1185">Reference proteome</keyword>
<protein>
    <submittedName>
        <fullName evidence="2">Uncharacterized protein</fullName>
    </submittedName>
</protein>
<keyword evidence="1" id="KW-0472">Membrane</keyword>
<evidence type="ECO:0000256" key="1">
    <source>
        <dbReference type="SAM" id="Phobius"/>
    </source>
</evidence>
<reference evidence="2" key="2">
    <citation type="submission" date="2022-04" db="EMBL/GenBank/DDBJ databases">
        <title>Complete Genome Sequence of Flavobacterium sediminilitoris YSM-43, Isolated from a Tidal Sediment.</title>
        <authorList>
            <person name="Lee P.A."/>
        </authorList>
    </citation>
    <scope>NUCLEOTIDE SEQUENCE</scope>
    <source>
        <strain evidence="2">YSM-43</strain>
    </source>
</reference>
<dbReference type="EMBL" id="CP090145">
    <property type="protein sequence ID" value="UOX33283.1"/>
    <property type="molecule type" value="Genomic_DNA"/>
</dbReference>
<feature type="transmembrane region" description="Helical" evidence="1">
    <location>
        <begin position="79"/>
        <end position="101"/>
    </location>
</feature>
<organism evidence="2 3">
    <name type="scientific">Flavobacterium sediminilitoris</name>
    <dbReference type="NCBI Taxonomy" id="2024526"/>
    <lineage>
        <taxon>Bacteria</taxon>
        <taxon>Pseudomonadati</taxon>
        <taxon>Bacteroidota</taxon>
        <taxon>Flavobacteriia</taxon>
        <taxon>Flavobacteriales</taxon>
        <taxon>Flavobacteriaceae</taxon>
        <taxon>Flavobacterium</taxon>
    </lineage>
</organism>
<dbReference type="RefSeq" id="WP_246915940.1">
    <property type="nucleotide sequence ID" value="NZ_CP090145.1"/>
</dbReference>
<reference evidence="2" key="1">
    <citation type="submission" date="2021-12" db="EMBL/GenBank/DDBJ databases">
        <authorList>
            <person name="Cha I.-T."/>
            <person name="Lee K.-E."/>
            <person name="Park S.-J."/>
        </authorList>
    </citation>
    <scope>NUCLEOTIDE SEQUENCE</scope>
    <source>
        <strain evidence="2">YSM-43</strain>
    </source>
</reference>
<accession>A0ABY4HKB4</accession>
<feature type="transmembrane region" description="Helical" evidence="1">
    <location>
        <begin position="7"/>
        <end position="29"/>
    </location>
</feature>